<evidence type="ECO:0000313" key="6">
    <source>
        <dbReference type="Proteomes" id="UP000199623"/>
    </source>
</evidence>
<dbReference type="RefSeq" id="WP_090049250.1">
    <property type="nucleotide sequence ID" value="NZ_FNCC01000005.1"/>
</dbReference>
<dbReference type="Gene3D" id="3.40.50.2300">
    <property type="match status" value="1"/>
</dbReference>
<evidence type="ECO:0000259" key="4">
    <source>
        <dbReference type="PROSITE" id="PS50930"/>
    </source>
</evidence>
<keyword evidence="6" id="KW-1185">Reference proteome</keyword>
<dbReference type="GO" id="GO:0000156">
    <property type="term" value="F:phosphorelay response regulator activity"/>
    <property type="evidence" value="ECO:0007669"/>
    <property type="project" value="InterPro"/>
</dbReference>
<evidence type="ECO:0000313" key="5">
    <source>
        <dbReference type="EMBL" id="SDG11521.1"/>
    </source>
</evidence>
<dbReference type="InterPro" id="IPR011006">
    <property type="entry name" value="CheY-like_superfamily"/>
</dbReference>
<dbReference type="PROSITE" id="PS50110">
    <property type="entry name" value="RESPONSE_REGULATORY"/>
    <property type="match status" value="1"/>
</dbReference>
<dbReference type="EMBL" id="FNCC01000005">
    <property type="protein sequence ID" value="SDG11521.1"/>
    <property type="molecule type" value="Genomic_DNA"/>
</dbReference>
<feature type="region of interest" description="Disordered" evidence="2">
    <location>
        <begin position="147"/>
        <end position="172"/>
    </location>
</feature>
<gene>
    <name evidence="5" type="ORF">SAMN05216553_105404</name>
</gene>
<evidence type="ECO:0000256" key="2">
    <source>
        <dbReference type="SAM" id="MobiDB-lite"/>
    </source>
</evidence>
<dbReference type="Proteomes" id="UP000199623">
    <property type="component" value="Unassembled WGS sequence"/>
</dbReference>
<dbReference type="Pfam" id="PF00072">
    <property type="entry name" value="Response_reg"/>
    <property type="match status" value="1"/>
</dbReference>
<dbReference type="PROSITE" id="PS50930">
    <property type="entry name" value="HTH_LYTTR"/>
    <property type="match status" value="1"/>
</dbReference>
<dbReference type="STRING" id="200378.SAMN05216553_105404"/>
<dbReference type="SUPFAM" id="SSF52172">
    <property type="entry name" value="CheY-like"/>
    <property type="match status" value="1"/>
</dbReference>
<sequence length="307" mass="32985">MTSGLPCPICEGPDRRGSLERSLRVLAVDDEAPALEDLVYLLRSDPRIAHVEAVTDATKALRVLHRAMDAGQPLDAVFLDIRMPGLDGLDLARVLSRFAQPPPIVFVTAHQQPAVEAFELKALDYLLKPVRQERLAESVHRIVHEVLDSRGTSEPAATPAPQPAGGTPPEVGDEVIPVELGGVTRFIRLADIRYVEAHGDYARLHTATGSGLVRAALNGLEERWRSAGFVRIHRSHLVSLGHIDEMRLEDGHLSVTIGGAVLPVSRRHARHLRALLVRGTRPTTAPGPTGPAPGSTGAAPPRNGLGS</sequence>
<protein>
    <submittedName>
        <fullName evidence="5">Two component transcriptional regulator, LytTR family</fullName>
    </submittedName>
</protein>
<dbReference type="OrthoDB" id="236568at2"/>
<dbReference type="Gene3D" id="2.40.50.1020">
    <property type="entry name" value="LytTr DNA-binding domain"/>
    <property type="match status" value="1"/>
</dbReference>
<feature type="region of interest" description="Disordered" evidence="2">
    <location>
        <begin position="277"/>
        <end position="307"/>
    </location>
</feature>
<feature type="domain" description="Response regulatory" evidence="3">
    <location>
        <begin position="24"/>
        <end position="143"/>
    </location>
</feature>
<proteinExistence type="predicted"/>
<reference evidence="6" key="1">
    <citation type="submission" date="2016-10" db="EMBL/GenBank/DDBJ databases">
        <authorList>
            <person name="Varghese N."/>
            <person name="Submissions S."/>
        </authorList>
    </citation>
    <scope>NUCLEOTIDE SEQUENCE [LARGE SCALE GENOMIC DNA]</scope>
    <source>
        <strain evidence="6">CGMCC 4.3506</strain>
    </source>
</reference>
<dbReference type="InterPro" id="IPR001789">
    <property type="entry name" value="Sig_transdc_resp-reg_receiver"/>
</dbReference>
<dbReference type="InterPro" id="IPR007492">
    <property type="entry name" value="LytTR_DNA-bd_dom"/>
</dbReference>
<evidence type="ECO:0000259" key="3">
    <source>
        <dbReference type="PROSITE" id="PS50110"/>
    </source>
</evidence>
<dbReference type="InterPro" id="IPR046947">
    <property type="entry name" value="LytR-like"/>
</dbReference>
<evidence type="ECO:0000256" key="1">
    <source>
        <dbReference type="PROSITE-ProRule" id="PRU00169"/>
    </source>
</evidence>
<dbReference type="PANTHER" id="PTHR37299:SF1">
    <property type="entry name" value="STAGE 0 SPORULATION PROTEIN A HOMOLOG"/>
    <property type="match status" value="1"/>
</dbReference>
<feature type="compositionally biased region" description="Low complexity" evidence="2">
    <location>
        <begin position="155"/>
        <end position="169"/>
    </location>
</feature>
<dbReference type="GO" id="GO:0003677">
    <property type="term" value="F:DNA binding"/>
    <property type="evidence" value="ECO:0007669"/>
    <property type="project" value="InterPro"/>
</dbReference>
<dbReference type="SMART" id="SM00448">
    <property type="entry name" value="REC"/>
    <property type="match status" value="1"/>
</dbReference>
<dbReference type="PANTHER" id="PTHR37299">
    <property type="entry name" value="TRANSCRIPTIONAL REGULATOR-RELATED"/>
    <property type="match status" value="1"/>
</dbReference>
<keyword evidence="1" id="KW-0597">Phosphoprotein</keyword>
<feature type="domain" description="HTH LytTR-type" evidence="4">
    <location>
        <begin position="176"/>
        <end position="278"/>
    </location>
</feature>
<dbReference type="Pfam" id="PF04397">
    <property type="entry name" value="LytTR"/>
    <property type="match status" value="1"/>
</dbReference>
<organism evidence="5 6">
    <name type="scientific">Lentzea fradiae</name>
    <dbReference type="NCBI Taxonomy" id="200378"/>
    <lineage>
        <taxon>Bacteria</taxon>
        <taxon>Bacillati</taxon>
        <taxon>Actinomycetota</taxon>
        <taxon>Actinomycetes</taxon>
        <taxon>Pseudonocardiales</taxon>
        <taxon>Pseudonocardiaceae</taxon>
        <taxon>Lentzea</taxon>
    </lineage>
</organism>
<feature type="modified residue" description="4-aspartylphosphate" evidence="1">
    <location>
        <position position="80"/>
    </location>
</feature>
<name>A0A1G7RL81_9PSEU</name>
<accession>A0A1G7RL81</accession>
<dbReference type="SMART" id="SM00850">
    <property type="entry name" value="LytTR"/>
    <property type="match status" value="1"/>
</dbReference>
<dbReference type="AlphaFoldDB" id="A0A1G7RL81"/>